<sequence>MKSQGSIYQCVQISQEKRQSDVIKFGISFNSIYLQNNKLESSLKSTARKSEWLYLNNQGVSLLSLTRRKQQRLDSIDNEIPIEKNDFYGLNKVYS</sequence>
<evidence type="ECO:0000313" key="3">
    <source>
        <dbReference type="Proteomes" id="UP000683925"/>
    </source>
</evidence>
<comment type="caution">
    <text evidence="1">The sequence shown here is derived from an EMBL/GenBank/DDBJ whole genome shotgun (WGS) entry which is preliminary data.</text>
</comment>
<name>A0A8S1SSM0_PAROT</name>
<dbReference type="Proteomes" id="UP000683925">
    <property type="component" value="Unassembled WGS sequence"/>
</dbReference>
<keyword evidence="3" id="KW-1185">Reference proteome</keyword>
<protein>
    <submittedName>
        <fullName evidence="1">Uncharacterized protein</fullName>
    </submittedName>
</protein>
<evidence type="ECO:0000313" key="1">
    <source>
        <dbReference type="EMBL" id="CAD8141494.1"/>
    </source>
</evidence>
<proteinExistence type="predicted"/>
<accession>A0A8S1SSM0</accession>
<gene>
    <name evidence="1" type="ORF">POCTA_138.1.T0120460</name>
    <name evidence="2" type="ORF">POCTA_138.1.T0120462</name>
</gene>
<organism evidence="1 3">
    <name type="scientific">Paramecium octaurelia</name>
    <dbReference type="NCBI Taxonomy" id="43137"/>
    <lineage>
        <taxon>Eukaryota</taxon>
        <taxon>Sar</taxon>
        <taxon>Alveolata</taxon>
        <taxon>Ciliophora</taxon>
        <taxon>Intramacronucleata</taxon>
        <taxon>Oligohymenophorea</taxon>
        <taxon>Peniculida</taxon>
        <taxon>Parameciidae</taxon>
        <taxon>Paramecium</taxon>
    </lineage>
</organism>
<dbReference type="AlphaFoldDB" id="A0A8S1SSM0"/>
<evidence type="ECO:0000313" key="2">
    <source>
        <dbReference type="EMBL" id="CAD8141496.1"/>
    </source>
</evidence>
<dbReference type="EMBL" id="CAJJDP010000011">
    <property type="protein sequence ID" value="CAD8141494.1"/>
    <property type="molecule type" value="Genomic_DNA"/>
</dbReference>
<dbReference type="EMBL" id="CAJJDP010000011">
    <property type="protein sequence ID" value="CAD8141496.1"/>
    <property type="molecule type" value="Genomic_DNA"/>
</dbReference>
<reference evidence="1" key="1">
    <citation type="submission" date="2021-01" db="EMBL/GenBank/DDBJ databases">
        <authorList>
            <consortium name="Genoscope - CEA"/>
            <person name="William W."/>
        </authorList>
    </citation>
    <scope>NUCLEOTIDE SEQUENCE</scope>
</reference>